<keyword evidence="1" id="KW-0732">Signal</keyword>
<name>A0ABP7MJY7_9GAMM</name>
<proteinExistence type="predicted"/>
<gene>
    <name evidence="2" type="ORF">GCM10022229_18340</name>
</gene>
<protein>
    <submittedName>
        <fullName evidence="2">Uncharacterized protein</fullName>
    </submittedName>
</protein>
<organism evidence="2 3">
    <name type="scientific">Luteimonas lutimaris</name>
    <dbReference type="NCBI Taxonomy" id="698645"/>
    <lineage>
        <taxon>Bacteria</taxon>
        <taxon>Pseudomonadati</taxon>
        <taxon>Pseudomonadota</taxon>
        <taxon>Gammaproteobacteria</taxon>
        <taxon>Lysobacterales</taxon>
        <taxon>Lysobacteraceae</taxon>
        <taxon>Luteimonas</taxon>
    </lineage>
</organism>
<sequence>MGGVMSTTFRVAASVRCLSLGCLIAGCAVAGATNEPAAAARDSAQAAQVHASGYTLRETEAPPAEAAQAAVASPLVMRGRGTNARIVDAAGNAVWCAPGEMPLYGLRASPDGRRVVTYAGDANSSVRPVDDLDAARPLPTHPDVPGATGFGQWYWLDAQRLLGVSELPAAGDETGLTAAERESRAPTATLLAVFDLRDGTLRNVDVADGLPRVFLVETVQGVHIQLSDEGAGTTAWSELVGVPH</sequence>
<keyword evidence="3" id="KW-1185">Reference proteome</keyword>
<dbReference type="Proteomes" id="UP001501727">
    <property type="component" value="Unassembled WGS sequence"/>
</dbReference>
<feature type="chain" id="PRO_5045198403" evidence="1">
    <location>
        <begin position="33"/>
        <end position="244"/>
    </location>
</feature>
<dbReference type="EMBL" id="BAAAZU010000009">
    <property type="protein sequence ID" value="GAA3924788.1"/>
    <property type="molecule type" value="Genomic_DNA"/>
</dbReference>
<evidence type="ECO:0000313" key="3">
    <source>
        <dbReference type="Proteomes" id="UP001501727"/>
    </source>
</evidence>
<evidence type="ECO:0000313" key="2">
    <source>
        <dbReference type="EMBL" id="GAA3924788.1"/>
    </source>
</evidence>
<comment type="caution">
    <text evidence="2">The sequence shown here is derived from an EMBL/GenBank/DDBJ whole genome shotgun (WGS) entry which is preliminary data.</text>
</comment>
<evidence type="ECO:0000256" key="1">
    <source>
        <dbReference type="SAM" id="SignalP"/>
    </source>
</evidence>
<reference evidence="3" key="1">
    <citation type="journal article" date="2019" name="Int. J. Syst. Evol. Microbiol.">
        <title>The Global Catalogue of Microorganisms (GCM) 10K type strain sequencing project: providing services to taxonomists for standard genome sequencing and annotation.</title>
        <authorList>
            <consortium name="The Broad Institute Genomics Platform"/>
            <consortium name="The Broad Institute Genome Sequencing Center for Infectious Disease"/>
            <person name="Wu L."/>
            <person name="Ma J."/>
        </authorList>
    </citation>
    <scope>NUCLEOTIDE SEQUENCE [LARGE SCALE GENOMIC DNA]</scope>
    <source>
        <strain evidence="3">JCM 16916</strain>
    </source>
</reference>
<accession>A0ABP7MJY7</accession>
<feature type="signal peptide" evidence="1">
    <location>
        <begin position="1"/>
        <end position="32"/>
    </location>
</feature>